<dbReference type="EMBL" id="DF933814">
    <property type="protein sequence ID" value="GAM36063.1"/>
    <property type="molecule type" value="Genomic_DNA"/>
</dbReference>
<dbReference type="InterPro" id="IPR029010">
    <property type="entry name" value="ThuA-like"/>
</dbReference>
<dbReference type="PANTHER" id="PTHR40469:SF2">
    <property type="entry name" value="GALACTOSE-BINDING DOMAIN-LIKE SUPERFAMILY PROTEIN"/>
    <property type="match status" value="1"/>
</dbReference>
<proteinExistence type="predicted"/>
<evidence type="ECO:0000313" key="2">
    <source>
        <dbReference type="EMBL" id="GAM36063.1"/>
    </source>
</evidence>
<reference evidence="3" key="1">
    <citation type="journal article" date="2015" name="Genome Announc.">
        <title>Draft genome sequence of Talaromyces cellulolyticus strain Y-94, a source of lignocellulosic biomass-degrading enzymes.</title>
        <authorList>
            <person name="Fujii T."/>
            <person name="Koike H."/>
            <person name="Sawayama S."/>
            <person name="Yano S."/>
            <person name="Inoue H."/>
        </authorList>
    </citation>
    <scope>NUCLEOTIDE SEQUENCE [LARGE SCALE GENOMIC DNA]</scope>
    <source>
        <strain evidence="3">Y-94</strain>
    </source>
</reference>
<accession>A0A510NVC9</accession>
<dbReference type="PANTHER" id="PTHR40469">
    <property type="entry name" value="SECRETED GLYCOSYL HYDROLASE"/>
    <property type="match status" value="1"/>
</dbReference>
<dbReference type="SUPFAM" id="SSF52317">
    <property type="entry name" value="Class I glutamine amidotransferase-like"/>
    <property type="match status" value="1"/>
</dbReference>
<gene>
    <name evidence="2" type="ORF">TCE0_018f04862</name>
</gene>
<dbReference type="Gene3D" id="3.40.50.880">
    <property type="match status" value="1"/>
</dbReference>
<dbReference type="InterPro" id="IPR029062">
    <property type="entry name" value="Class_I_gatase-like"/>
</dbReference>
<dbReference type="AlphaFoldDB" id="A0A510NVC9"/>
<feature type="domain" description="ThuA-like" evidence="1">
    <location>
        <begin position="26"/>
        <end position="175"/>
    </location>
</feature>
<keyword evidence="2" id="KW-0378">Hydrolase</keyword>
<dbReference type="Pfam" id="PF06283">
    <property type="entry name" value="ThuA"/>
    <property type="match status" value="1"/>
</dbReference>
<organism evidence="2 3">
    <name type="scientific">Talaromyces pinophilus</name>
    <name type="common">Penicillium pinophilum</name>
    <dbReference type="NCBI Taxonomy" id="128442"/>
    <lineage>
        <taxon>Eukaryota</taxon>
        <taxon>Fungi</taxon>
        <taxon>Dikarya</taxon>
        <taxon>Ascomycota</taxon>
        <taxon>Pezizomycotina</taxon>
        <taxon>Eurotiomycetes</taxon>
        <taxon>Eurotiomycetidae</taxon>
        <taxon>Eurotiales</taxon>
        <taxon>Trichocomaceae</taxon>
        <taxon>Talaromyces</taxon>
        <taxon>Talaromyces sect. Talaromyces</taxon>
    </lineage>
</organism>
<keyword evidence="3" id="KW-1185">Reference proteome</keyword>
<protein>
    <submittedName>
        <fullName evidence="2">Glycosyl hydrolase</fullName>
    </submittedName>
</protein>
<evidence type="ECO:0000313" key="3">
    <source>
        <dbReference type="Proteomes" id="UP000053095"/>
    </source>
</evidence>
<dbReference type="Proteomes" id="UP000053095">
    <property type="component" value="Unassembled WGS sequence"/>
</dbReference>
<name>A0A510NVC9_TALPI</name>
<dbReference type="GO" id="GO:0016787">
    <property type="term" value="F:hydrolase activity"/>
    <property type="evidence" value="ECO:0007669"/>
    <property type="project" value="UniProtKB-KW"/>
</dbReference>
<evidence type="ECO:0000259" key="1">
    <source>
        <dbReference type="Pfam" id="PF06283"/>
    </source>
</evidence>
<sequence>MVVILPRCTRIDTESNTSLANRKASHAATTALTTESFYGNLTGAFFSGHPEIQSATYQVSNPTHPAVSSLPPTWEHYDEIYQYHQDPRENNIILLLSAIQSSYSATATSGGVVSPIQLTPGGPPQPIAWFRDASHQLAPDLIHNGRLFQTGLGHAKETWLYDTLFRDHIYGGIQWLLGLNVTNSAPGVTTGI</sequence>